<accession>W6TH98</accession>
<proteinExistence type="predicted"/>
<comment type="caution">
    <text evidence="1">The sequence shown here is derived from an EMBL/GenBank/DDBJ whole genome shotgun (WGS) entry which is preliminary data.</text>
</comment>
<dbReference type="AlphaFoldDB" id="W6TH98"/>
<evidence type="ECO:0000313" key="1">
    <source>
        <dbReference type="EMBL" id="ETZ17818.1"/>
    </source>
</evidence>
<evidence type="ECO:0000313" key="2">
    <source>
        <dbReference type="Proteomes" id="UP000019148"/>
    </source>
</evidence>
<sequence>MHRKDNAADQKGTFKKVVEGALQAGLDNFKSSADSTCGNNQ</sequence>
<gene>
    <name evidence="1" type="ORF">BDCR2A_01232</name>
</gene>
<organism evidence="1 2">
    <name type="scientific">Borrelia duttonii CR2A</name>
    <dbReference type="NCBI Taxonomy" id="1432657"/>
    <lineage>
        <taxon>Bacteria</taxon>
        <taxon>Pseudomonadati</taxon>
        <taxon>Spirochaetota</taxon>
        <taxon>Spirochaetia</taxon>
        <taxon>Spirochaetales</taxon>
        <taxon>Borreliaceae</taxon>
        <taxon>Borrelia</taxon>
    </lineage>
</organism>
<dbReference type="EMBL" id="AZIT01000003">
    <property type="protein sequence ID" value="ETZ17818.1"/>
    <property type="molecule type" value="Genomic_DNA"/>
</dbReference>
<dbReference type="Proteomes" id="UP000019148">
    <property type="component" value="Unassembled WGS sequence"/>
</dbReference>
<reference evidence="1 2" key="1">
    <citation type="submission" date="2013-12" db="EMBL/GenBank/DDBJ databases">
        <title>Comparative genomics of relapsing fever spirochetes.</title>
        <authorList>
            <person name="Schwan T.G."/>
            <person name="Raffel S.J."/>
            <person name="Porcella S.F."/>
        </authorList>
    </citation>
    <scope>NUCLEOTIDE SEQUENCE [LARGE SCALE GENOMIC DNA]</scope>
    <source>
        <strain evidence="1 2">CR2A</strain>
    </source>
</reference>
<name>W6TH98_9SPIR</name>
<keyword evidence="1" id="KW-0449">Lipoprotein</keyword>
<protein>
    <submittedName>
        <fullName evidence="1">Mlp lipoprotein family protein</fullName>
    </submittedName>
</protein>